<keyword evidence="1" id="KW-0812">Transmembrane</keyword>
<dbReference type="AlphaFoldDB" id="A0A409Y827"/>
<keyword evidence="1" id="KW-0472">Membrane</keyword>
<feature type="transmembrane region" description="Helical" evidence="1">
    <location>
        <begin position="49"/>
        <end position="69"/>
    </location>
</feature>
<evidence type="ECO:0000313" key="3">
    <source>
        <dbReference type="Proteomes" id="UP000284706"/>
    </source>
</evidence>
<organism evidence="2 3">
    <name type="scientific">Gymnopilus dilepis</name>
    <dbReference type="NCBI Taxonomy" id="231916"/>
    <lineage>
        <taxon>Eukaryota</taxon>
        <taxon>Fungi</taxon>
        <taxon>Dikarya</taxon>
        <taxon>Basidiomycota</taxon>
        <taxon>Agaricomycotina</taxon>
        <taxon>Agaricomycetes</taxon>
        <taxon>Agaricomycetidae</taxon>
        <taxon>Agaricales</taxon>
        <taxon>Agaricineae</taxon>
        <taxon>Hymenogastraceae</taxon>
        <taxon>Gymnopilus</taxon>
    </lineage>
</organism>
<protein>
    <submittedName>
        <fullName evidence="2">Uncharacterized protein</fullName>
    </submittedName>
</protein>
<dbReference type="InterPro" id="IPR038213">
    <property type="entry name" value="IFI6/IFI27-like_sf"/>
</dbReference>
<proteinExistence type="predicted"/>
<dbReference type="EMBL" id="NHYE01001075">
    <property type="protein sequence ID" value="PPQ99242.1"/>
    <property type="molecule type" value="Genomic_DNA"/>
</dbReference>
<name>A0A409Y827_9AGAR</name>
<dbReference type="InParanoid" id="A0A409Y827"/>
<comment type="caution">
    <text evidence="2">The sequence shown here is derived from an EMBL/GenBank/DDBJ whole genome shotgun (WGS) entry which is preliminary data.</text>
</comment>
<dbReference type="OrthoDB" id="440424at2759"/>
<dbReference type="Gene3D" id="6.10.110.10">
    <property type="match status" value="1"/>
</dbReference>
<gene>
    <name evidence="2" type="ORF">CVT26_014098</name>
</gene>
<reference evidence="2 3" key="1">
    <citation type="journal article" date="2018" name="Evol. Lett.">
        <title>Horizontal gene cluster transfer increased hallucinogenic mushroom diversity.</title>
        <authorList>
            <person name="Reynolds H.T."/>
            <person name="Vijayakumar V."/>
            <person name="Gluck-Thaler E."/>
            <person name="Korotkin H.B."/>
            <person name="Matheny P.B."/>
            <person name="Slot J.C."/>
        </authorList>
    </citation>
    <scope>NUCLEOTIDE SEQUENCE [LARGE SCALE GENOMIC DNA]</scope>
    <source>
        <strain evidence="2 3">SRW20</strain>
    </source>
</reference>
<evidence type="ECO:0000256" key="1">
    <source>
        <dbReference type="SAM" id="Phobius"/>
    </source>
</evidence>
<evidence type="ECO:0000313" key="2">
    <source>
        <dbReference type="EMBL" id="PPQ99242.1"/>
    </source>
</evidence>
<keyword evidence="3" id="KW-1185">Reference proteome</keyword>
<dbReference type="Proteomes" id="UP000284706">
    <property type="component" value="Unassembled WGS sequence"/>
</dbReference>
<sequence length="154" mass="17264">MPPLPPVTILATEQDDPILAGLVFILWSYYPKAPFQAAIYLLWRIPKSIVLAVLWRLPKFILVGVLRFLGFGRGGVRRDSYASRYQSAHLRGHIPRDSLFAHLRADGADPPSYNDSIFEDDKRAGKKNSSIWGVFGRISWLIGANSIIRGLFVG</sequence>
<accession>A0A409Y827</accession>
<keyword evidence="1" id="KW-1133">Transmembrane helix</keyword>